<feature type="region of interest" description="Disordered" evidence="1">
    <location>
        <begin position="485"/>
        <end position="509"/>
    </location>
</feature>
<feature type="compositionally biased region" description="Polar residues" evidence="1">
    <location>
        <begin position="245"/>
        <end position="260"/>
    </location>
</feature>
<feature type="region of interest" description="Disordered" evidence="1">
    <location>
        <begin position="890"/>
        <end position="938"/>
    </location>
</feature>
<feature type="region of interest" description="Disordered" evidence="1">
    <location>
        <begin position="46"/>
        <end position="66"/>
    </location>
</feature>
<evidence type="ECO:0000256" key="1">
    <source>
        <dbReference type="SAM" id="MobiDB-lite"/>
    </source>
</evidence>
<dbReference type="AlphaFoldDB" id="A0A182JST0"/>
<protein>
    <submittedName>
        <fullName evidence="2">Uncharacterized protein</fullName>
    </submittedName>
</protein>
<feature type="compositionally biased region" description="Basic and acidic residues" evidence="1">
    <location>
        <begin position="590"/>
        <end position="607"/>
    </location>
</feature>
<evidence type="ECO:0000313" key="2">
    <source>
        <dbReference type="EnsemblMetazoa" id="ACHR001562-PA"/>
    </source>
</evidence>
<organism evidence="2 3">
    <name type="scientific">Anopheles christyi</name>
    <dbReference type="NCBI Taxonomy" id="43041"/>
    <lineage>
        <taxon>Eukaryota</taxon>
        <taxon>Metazoa</taxon>
        <taxon>Ecdysozoa</taxon>
        <taxon>Arthropoda</taxon>
        <taxon>Hexapoda</taxon>
        <taxon>Insecta</taxon>
        <taxon>Pterygota</taxon>
        <taxon>Neoptera</taxon>
        <taxon>Endopterygota</taxon>
        <taxon>Diptera</taxon>
        <taxon>Nematocera</taxon>
        <taxon>Culicoidea</taxon>
        <taxon>Culicidae</taxon>
        <taxon>Anophelinae</taxon>
        <taxon>Anopheles</taxon>
    </lineage>
</organism>
<keyword evidence="3" id="KW-1185">Reference proteome</keyword>
<dbReference type="Proteomes" id="UP000075881">
    <property type="component" value="Unassembled WGS sequence"/>
</dbReference>
<accession>A0A182JST0</accession>
<proteinExistence type="predicted"/>
<evidence type="ECO:0000313" key="3">
    <source>
        <dbReference type="Proteomes" id="UP000075881"/>
    </source>
</evidence>
<feature type="compositionally biased region" description="Polar residues" evidence="1">
    <location>
        <begin position="898"/>
        <end position="915"/>
    </location>
</feature>
<name>A0A182JST0_9DIPT</name>
<dbReference type="EnsemblMetazoa" id="ACHR001562-RA">
    <property type="protein sequence ID" value="ACHR001562-PA"/>
    <property type="gene ID" value="ACHR001562"/>
</dbReference>
<feature type="compositionally biased region" description="Basic and acidic residues" evidence="1">
    <location>
        <begin position="495"/>
        <end position="506"/>
    </location>
</feature>
<feature type="region of interest" description="Disordered" evidence="1">
    <location>
        <begin position="784"/>
        <end position="828"/>
    </location>
</feature>
<feature type="region of interest" description="Disordered" evidence="1">
    <location>
        <begin position="167"/>
        <end position="195"/>
    </location>
</feature>
<feature type="region of interest" description="Disordered" evidence="1">
    <location>
        <begin position="587"/>
        <end position="609"/>
    </location>
</feature>
<feature type="compositionally biased region" description="Polar residues" evidence="1">
    <location>
        <begin position="927"/>
        <end position="936"/>
    </location>
</feature>
<feature type="region of interest" description="Disordered" evidence="1">
    <location>
        <begin position="245"/>
        <end position="269"/>
    </location>
</feature>
<dbReference type="STRING" id="43041.A0A182JST0"/>
<feature type="compositionally biased region" description="Basic and acidic residues" evidence="1">
    <location>
        <begin position="179"/>
        <end position="190"/>
    </location>
</feature>
<dbReference type="VEuPathDB" id="VectorBase:ACHR001562"/>
<feature type="compositionally biased region" description="Polar residues" evidence="1">
    <location>
        <begin position="789"/>
        <end position="802"/>
    </location>
</feature>
<feature type="compositionally biased region" description="Pro residues" evidence="1">
    <location>
        <begin position="804"/>
        <end position="815"/>
    </location>
</feature>
<reference evidence="2" key="2">
    <citation type="submission" date="2020-05" db="UniProtKB">
        <authorList>
            <consortium name="EnsemblMetazoa"/>
        </authorList>
    </citation>
    <scope>IDENTIFICATION</scope>
    <source>
        <strain evidence="2">ACHKN1017</strain>
    </source>
</reference>
<sequence length="1137" mass="124962">MEGNQSKLLGQCDVICDPTSDNFDLLSTHPSRLEVIREEELSECSDSEYAHIESANDPTARPSPVNNEVYGANGDKNTVEHVSTKFNPANTLRQFIKHRRQRKRRRGIPHQDATIRFEQKEHQIQTTCMLVDTRESDMAPAEYRSICTTETVHNEIMQAEVINIGSNSSSLDDLSDLDSENREKTPEQNDQKQVNTRGCEEFIVHMGAEQPTGPPICEPNDCTQNLTISGIRCLQYDDVLSYSEDSATHAQPANFQPNQKQGRDDDISNDCTLSGGVRDVLGEHGNAERTIFKAFNNTVQNMSEYSNTLESANLDSTVAAKNLSSLGVSSSSVVVVGRDCASAVVGNNHKAITALKDPPFLAIDCDRASKFGIDSTVNHCVPDAETSSLVEKNMYPSEENSTVTTVVKKEHKTATPPPPPIPQPRVVAKAAIPLPSSPVYENANVTNLGQHPTVSAEISKPDTLPYAQLVPLTVEALSSSTTGSCSIEKNAQTHSSDHSSKSDHADANQISTEDCVDAVTSPERQDLLNSSCDDQSVLLKLIQEERSTASSSESRHQGKIDNLCQASPVIQAQSDCTVADLTRNQADYGRNSDREPKIEQRGEDHGGPKLCASYEETIVRLPSHSHGTSEEIITVRSKTGINNTSVRHPNSTYGEISKLSHENAESFNIAKDSCTSLLQEAKTSNMRTEISCLKDAELQEEFRKLEIETARFESELQQITVPSQQSESARDAEPGNKYFVSKQKDFAIERSSVAHHNNSLMISTDSENRVKGGSVKINDRRERRDLQRSFATNSRECNSTLTPSPGPIPPPPPAPHICAEPTTNSEETFTKKVKDRVRELMASQAAAQEANHVIKLHGGGFASAPSTPTASRKNIEAEFKEFREIRQREAIADRKLSESTTAPSNTYASTKQQPAHTGESAERQDETNSSMRNYSPSRIPLATTKISFVSRNQTNDVQGAARAGELTDSENVEKLKDINSAEIKVNVAALIATHQEKQLQNTAPSAAQPSKVSSTLDREYVDHNSINYVPNDESSSEPLVSVSDKCQQFEQRIRKNSMDSSVNTITHRKTNTSTSLDEAQQKPGTTNGIYAEVYSDAVDNGSFSGTDLLHEIDHALVLAKDFLFSREISRHNREKDV</sequence>
<reference evidence="3" key="1">
    <citation type="submission" date="2013-03" db="EMBL/GenBank/DDBJ databases">
        <title>The Genome Sequence of Anopheles christyi ACHKN1017.</title>
        <authorList>
            <consortium name="The Broad Institute Genomics Platform"/>
            <person name="Neafsey D.E."/>
            <person name="Besansky N."/>
            <person name="Walker B."/>
            <person name="Young S.K."/>
            <person name="Zeng Q."/>
            <person name="Gargeya S."/>
            <person name="Fitzgerald M."/>
            <person name="Haas B."/>
            <person name="Abouelleil A."/>
            <person name="Allen A.W."/>
            <person name="Alvarado L."/>
            <person name="Arachchi H.M."/>
            <person name="Berlin A.M."/>
            <person name="Chapman S.B."/>
            <person name="Gainer-Dewar J."/>
            <person name="Goldberg J."/>
            <person name="Griggs A."/>
            <person name="Gujja S."/>
            <person name="Hansen M."/>
            <person name="Howarth C."/>
            <person name="Imamovic A."/>
            <person name="Ireland A."/>
            <person name="Larimer J."/>
            <person name="McCowan C."/>
            <person name="Murphy C."/>
            <person name="Pearson M."/>
            <person name="Poon T.W."/>
            <person name="Priest M."/>
            <person name="Roberts A."/>
            <person name="Saif S."/>
            <person name="Shea T."/>
            <person name="Sisk P."/>
            <person name="Sykes S."/>
            <person name="Wortman J."/>
            <person name="Nusbaum C."/>
            <person name="Birren B."/>
        </authorList>
    </citation>
    <scope>NUCLEOTIDE SEQUENCE [LARGE SCALE GENOMIC DNA]</scope>
    <source>
        <strain evidence="3">ACHKN1017</strain>
    </source>
</reference>